<feature type="non-terminal residue" evidence="1">
    <location>
        <position position="1"/>
    </location>
</feature>
<name>A0A8S2XKH2_9BILA</name>
<dbReference type="Proteomes" id="UP000676336">
    <property type="component" value="Unassembled WGS sequence"/>
</dbReference>
<dbReference type="AlphaFoldDB" id="A0A8S2XKH2"/>
<evidence type="ECO:0000313" key="1">
    <source>
        <dbReference type="EMBL" id="CAF4501921.1"/>
    </source>
</evidence>
<gene>
    <name evidence="1" type="ORF">SMN809_LOCUS34949</name>
</gene>
<sequence length="38" mass="4200">MVESIPYLVGLLHEAVNTSDRRSNGLEARELCKGLSKL</sequence>
<organism evidence="1 2">
    <name type="scientific">Rotaria magnacalcarata</name>
    <dbReference type="NCBI Taxonomy" id="392030"/>
    <lineage>
        <taxon>Eukaryota</taxon>
        <taxon>Metazoa</taxon>
        <taxon>Spiralia</taxon>
        <taxon>Gnathifera</taxon>
        <taxon>Rotifera</taxon>
        <taxon>Eurotatoria</taxon>
        <taxon>Bdelloidea</taxon>
        <taxon>Philodinida</taxon>
        <taxon>Philodinidae</taxon>
        <taxon>Rotaria</taxon>
    </lineage>
</organism>
<proteinExistence type="predicted"/>
<accession>A0A8S2XKH2</accession>
<reference evidence="1" key="1">
    <citation type="submission" date="2021-02" db="EMBL/GenBank/DDBJ databases">
        <authorList>
            <person name="Nowell W R."/>
        </authorList>
    </citation>
    <scope>NUCLEOTIDE SEQUENCE</scope>
</reference>
<evidence type="ECO:0000313" key="2">
    <source>
        <dbReference type="Proteomes" id="UP000676336"/>
    </source>
</evidence>
<protein>
    <submittedName>
        <fullName evidence="1">Uncharacterized protein</fullName>
    </submittedName>
</protein>
<dbReference type="EMBL" id="CAJOBI010081930">
    <property type="protein sequence ID" value="CAF4501921.1"/>
    <property type="molecule type" value="Genomic_DNA"/>
</dbReference>
<comment type="caution">
    <text evidence="1">The sequence shown here is derived from an EMBL/GenBank/DDBJ whole genome shotgun (WGS) entry which is preliminary data.</text>
</comment>